<evidence type="ECO:0000313" key="8">
    <source>
        <dbReference type="EMBL" id="THH33875.1"/>
    </source>
</evidence>
<evidence type="ECO:0000313" key="9">
    <source>
        <dbReference type="Proteomes" id="UP000308730"/>
    </source>
</evidence>
<sequence length="768" mass="84908">MQVRASLAFGRRMRTMTETAITHLRLSEIINIAEPAEEGSERPTRRPRIIYIRDFPTLASSSSSWYPALLAAIRERRQGALAKLNSPILYPTTIIFGATPGITQHQPRSQAHDSATSSSSRSKAKKVHAEHSEDDVVDKAREKRLRDRLRKWEKDDTLHEEFPRLQNNGESSDGPSLPSGGYMVLDSPDAIPSALNQIFSRLGGSATRLSSFSSGKDQPGHFFRTSVVIPSTRSLLKENASRMFRRRELNELSMRMAVASVGGTLGRLEVEGSIEEDSLLGKMWTEWGRSVETWANTRHIADLVVGQATRALHEDVLSGSVSSLDATPVEWPQVFEAWTTYKGLKDSRKAWVKQSTEKTTLPEEGEEDAKEEDGVDEVVERIRKEAEDGDLDDYEEKLLGCIVDTGTISTTFNKVHLPPHTIDSVRTIVSLPLLHPDAFSHGILKEHSMTGCLLFGPPGTGKTLLVRALAKEAGCRMLAITPSDVMDMYVGEAEKAVRAVFTLARRLAPCVVFIDELDALFGARSSGSMSGGDHAHRGVITEFMQEMDGLTSSKDDNIMVIGATNRPFDLDDAVLRRLPRRLLIDLPGEKEREEILKILLRDETLEENVDTKVLAQKTETFSGSDLKHLCVSAALDSVKERVDVPWKSQSQPQAHTEGPVETKVAATEEASGASAEPTEPTTKPPRTLAWHNFEAALKEITPSSSEHLGTLADLRKWNQEFGEGRRERKKQVWGKDRFGFTIETLQKGDSTVQVGIPAGSATSTSDTR</sequence>
<feature type="compositionally biased region" description="Low complexity" evidence="6">
    <location>
        <begin position="665"/>
        <end position="686"/>
    </location>
</feature>
<feature type="compositionally biased region" description="Polar residues" evidence="6">
    <location>
        <begin position="165"/>
        <end position="174"/>
    </location>
</feature>
<evidence type="ECO:0000256" key="6">
    <source>
        <dbReference type="SAM" id="MobiDB-lite"/>
    </source>
</evidence>
<dbReference type="Proteomes" id="UP000308730">
    <property type="component" value="Unassembled WGS sequence"/>
</dbReference>
<comment type="subcellular location">
    <subcellularLocation>
        <location evidence="1">Mitochondrion outer membrane</location>
        <topology evidence="1">Single-pass membrane protein</topology>
    </subcellularLocation>
</comment>
<dbReference type="PROSITE" id="PS00674">
    <property type="entry name" value="AAA"/>
    <property type="match status" value="1"/>
</dbReference>
<comment type="caution">
    <text evidence="8">The sequence shown here is derived from an EMBL/GenBank/DDBJ whole genome shotgun (WGS) entry which is preliminary data.</text>
</comment>
<evidence type="ECO:0000256" key="1">
    <source>
        <dbReference type="ARBA" id="ARBA00004572"/>
    </source>
</evidence>
<evidence type="ECO:0000256" key="2">
    <source>
        <dbReference type="ARBA" id="ARBA00022741"/>
    </source>
</evidence>
<evidence type="ECO:0000256" key="3">
    <source>
        <dbReference type="ARBA" id="ARBA00022787"/>
    </source>
</evidence>
<keyword evidence="2" id="KW-0547">Nucleotide-binding</keyword>
<name>A0A4S4N5Z4_9APHY</name>
<keyword evidence="5" id="KW-0496">Mitochondrion</keyword>
<feature type="compositionally biased region" description="Low complexity" evidence="6">
    <location>
        <begin position="112"/>
        <end position="121"/>
    </location>
</feature>
<feature type="compositionally biased region" description="Acidic residues" evidence="6">
    <location>
        <begin position="363"/>
        <end position="376"/>
    </location>
</feature>
<feature type="domain" description="AAA+ ATPase" evidence="7">
    <location>
        <begin position="448"/>
        <end position="588"/>
    </location>
</feature>
<dbReference type="GO" id="GO:0005524">
    <property type="term" value="F:ATP binding"/>
    <property type="evidence" value="ECO:0007669"/>
    <property type="project" value="UniProtKB-KW"/>
</dbReference>
<feature type="region of interest" description="Disordered" evidence="6">
    <location>
        <begin position="160"/>
        <end position="180"/>
    </location>
</feature>
<dbReference type="InterPro" id="IPR051701">
    <property type="entry name" value="Mito_OM_Translocase_MSP1"/>
</dbReference>
<dbReference type="Gene3D" id="1.10.8.60">
    <property type="match status" value="1"/>
</dbReference>
<dbReference type="PANTHER" id="PTHR45644">
    <property type="entry name" value="AAA ATPASE, PUTATIVE (AFU_ORTHOLOGUE AFUA_2G12920)-RELATED-RELATED"/>
    <property type="match status" value="1"/>
</dbReference>
<evidence type="ECO:0000256" key="4">
    <source>
        <dbReference type="ARBA" id="ARBA00022840"/>
    </source>
</evidence>
<dbReference type="Pfam" id="PF17862">
    <property type="entry name" value="AAA_lid_3"/>
    <property type="match status" value="1"/>
</dbReference>
<feature type="region of interest" description="Disordered" evidence="6">
    <location>
        <begin position="353"/>
        <end position="376"/>
    </location>
</feature>
<dbReference type="SUPFAM" id="SSF52540">
    <property type="entry name" value="P-loop containing nucleoside triphosphate hydrolases"/>
    <property type="match status" value="1"/>
</dbReference>
<keyword evidence="4" id="KW-0067">ATP-binding</keyword>
<dbReference type="GO" id="GO:0016887">
    <property type="term" value="F:ATP hydrolysis activity"/>
    <property type="evidence" value="ECO:0007669"/>
    <property type="project" value="InterPro"/>
</dbReference>
<feature type="region of interest" description="Disordered" evidence="6">
    <location>
        <begin position="100"/>
        <end position="139"/>
    </location>
</feature>
<dbReference type="Pfam" id="PF00004">
    <property type="entry name" value="AAA"/>
    <property type="match status" value="1"/>
</dbReference>
<dbReference type="InterPro" id="IPR003959">
    <property type="entry name" value="ATPase_AAA_core"/>
</dbReference>
<accession>A0A4S4N5Z4</accession>
<keyword evidence="3" id="KW-0472">Membrane</keyword>
<dbReference type="Gene3D" id="3.40.50.300">
    <property type="entry name" value="P-loop containing nucleotide triphosphate hydrolases"/>
    <property type="match status" value="1"/>
</dbReference>
<dbReference type="GO" id="GO:0005741">
    <property type="term" value="C:mitochondrial outer membrane"/>
    <property type="evidence" value="ECO:0007669"/>
    <property type="project" value="UniProtKB-SubCell"/>
</dbReference>
<proteinExistence type="predicted"/>
<evidence type="ECO:0000259" key="7">
    <source>
        <dbReference type="SMART" id="SM00382"/>
    </source>
</evidence>
<dbReference type="InterPro" id="IPR027417">
    <property type="entry name" value="P-loop_NTPase"/>
</dbReference>
<dbReference type="InterPro" id="IPR003960">
    <property type="entry name" value="ATPase_AAA_CS"/>
</dbReference>
<dbReference type="OrthoDB" id="39734at2759"/>
<protein>
    <recommendedName>
        <fullName evidence="7">AAA+ ATPase domain-containing protein</fullName>
    </recommendedName>
</protein>
<dbReference type="SMART" id="SM00382">
    <property type="entry name" value="AAA"/>
    <property type="match status" value="1"/>
</dbReference>
<dbReference type="InterPro" id="IPR041569">
    <property type="entry name" value="AAA_lid_3"/>
</dbReference>
<reference evidence="8 9" key="1">
    <citation type="submission" date="2019-02" db="EMBL/GenBank/DDBJ databases">
        <title>Genome sequencing of the rare red list fungi Antrodiella citrinella (Flaviporus citrinellus).</title>
        <authorList>
            <person name="Buettner E."/>
            <person name="Kellner H."/>
        </authorList>
    </citation>
    <scope>NUCLEOTIDE SEQUENCE [LARGE SCALE GENOMIC DNA]</scope>
    <source>
        <strain evidence="8 9">DSM 108506</strain>
    </source>
</reference>
<gene>
    <name evidence="8" type="ORF">EUX98_g233</name>
</gene>
<keyword evidence="3" id="KW-1000">Mitochondrion outer membrane</keyword>
<organism evidence="8 9">
    <name type="scientific">Antrodiella citrinella</name>
    <dbReference type="NCBI Taxonomy" id="2447956"/>
    <lineage>
        <taxon>Eukaryota</taxon>
        <taxon>Fungi</taxon>
        <taxon>Dikarya</taxon>
        <taxon>Basidiomycota</taxon>
        <taxon>Agaricomycotina</taxon>
        <taxon>Agaricomycetes</taxon>
        <taxon>Polyporales</taxon>
        <taxon>Steccherinaceae</taxon>
        <taxon>Antrodiella</taxon>
    </lineage>
</organism>
<dbReference type="AlphaFoldDB" id="A0A4S4N5Z4"/>
<dbReference type="EMBL" id="SGPM01000002">
    <property type="protein sequence ID" value="THH33875.1"/>
    <property type="molecule type" value="Genomic_DNA"/>
</dbReference>
<dbReference type="PANTHER" id="PTHR45644:SF56">
    <property type="entry name" value="AAA ATPASE, PUTATIVE (AFU_ORTHOLOGUE AFUA_2G12920)-RELATED"/>
    <property type="match status" value="1"/>
</dbReference>
<keyword evidence="9" id="KW-1185">Reference proteome</keyword>
<feature type="region of interest" description="Disordered" evidence="6">
    <location>
        <begin position="644"/>
        <end position="686"/>
    </location>
</feature>
<evidence type="ECO:0000256" key="5">
    <source>
        <dbReference type="ARBA" id="ARBA00023128"/>
    </source>
</evidence>
<dbReference type="InterPro" id="IPR003593">
    <property type="entry name" value="AAA+_ATPase"/>
</dbReference>